<evidence type="ECO:0000256" key="8">
    <source>
        <dbReference type="ARBA" id="ARBA00022799"/>
    </source>
</evidence>
<evidence type="ECO:0000259" key="32">
    <source>
        <dbReference type="Pfam" id="PF21343"/>
    </source>
</evidence>
<dbReference type="CDD" id="cd01161">
    <property type="entry name" value="VLCAD"/>
    <property type="match status" value="1"/>
</dbReference>
<dbReference type="Gene3D" id="1.10.540.10">
    <property type="entry name" value="Acyl-CoA dehydrogenase/oxidase, N-terminal domain"/>
    <property type="match status" value="1"/>
</dbReference>
<evidence type="ECO:0000256" key="23">
    <source>
        <dbReference type="ARBA" id="ARBA00048086"/>
    </source>
</evidence>
<evidence type="ECO:0000256" key="16">
    <source>
        <dbReference type="ARBA" id="ARBA00023136"/>
    </source>
</evidence>
<dbReference type="GO" id="GO:0000062">
    <property type="term" value="F:fatty-acyl-CoA binding"/>
    <property type="evidence" value="ECO:0007669"/>
    <property type="project" value="TreeGrafter"/>
</dbReference>
<evidence type="ECO:0000256" key="22">
    <source>
        <dbReference type="ARBA" id="ARBA00047916"/>
    </source>
</evidence>
<evidence type="ECO:0000256" key="5">
    <source>
        <dbReference type="ARBA" id="ARBA00022553"/>
    </source>
</evidence>
<keyword evidence="7" id="KW-0999">Mitochondrion inner membrane</keyword>
<name>A0A5S6Q3M2_TRIMR</name>
<comment type="catalytic activity">
    <reaction evidence="24">
        <text>tetradecanoyl-CoA + oxidized [electron-transfer flavoprotein] + H(+) = (2E)-tetradecenoyl-CoA + reduced [electron-transfer flavoprotein]</text>
        <dbReference type="Rhea" id="RHEA:47316"/>
        <dbReference type="Rhea" id="RHEA-COMP:10685"/>
        <dbReference type="Rhea" id="RHEA-COMP:10686"/>
        <dbReference type="ChEBI" id="CHEBI:15378"/>
        <dbReference type="ChEBI" id="CHEBI:57385"/>
        <dbReference type="ChEBI" id="CHEBI:57692"/>
        <dbReference type="ChEBI" id="CHEBI:58307"/>
        <dbReference type="ChEBI" id="CHEBI:61405"/>
    </reaction>
    <physiologicalReaction direction="left-to-right" evidence="24">
        <dbReference type="Rhea" id="RHEA:47317"/>
    </physiologicalReaction>
</comment>
<evidence type="ECO:0000256" key="11">
    <source>
        <dbReference type="ARBA" id="ARBA00022946"/>
    </source>
</evidence>
<dbReference type="InterPro" id="IPR049448">
    <property type="entry name" value="ACAD9/ACADV-like_C"/>
</dbReference>
<comment type="subcellular location">
    <subcellularLocation>
        <location evidence="2">Mitochondrion inner membrane</location>
        <topology evidence="2">Peripheral membrane protein</topology>
    </subcellularLocation>
</comment>
<evidence type="ECO:0000256" key="3">
    <source>
        <dbReference type="ARBA" id="ARBA00005198"/>
    </source>
</evidence>
<evidence type="ECO:0000256" key="21">
    <source>
        <dbReference type="ARBA" id="ARBA00047893"/>
    </source>
</evidence>
<dbReference type="PANTHER" id="PTHR43884">
    <property type="entry name" value="ACYL-COA DEHYDROGENASE"/>
    <property type="match status" value="1"/>
</dbReference>
<reference evidence="33" key="2">
    <citation type="submission" date="2014-03" db="EMBL/GenBank/DDBJ databases">
        <title>The whipworm genome and dual-species transcriptomics of an intimate host-pathogen interaction.</title>
        <authorList>
            <person name="Foth B.J."/>
            <person name="Tsai I.J."/>
            <person name="Reid A.J."/>
            <person name="Bancroft A.J."/>
            <person name="Nichol S."/>
            <person name="Tracey A."/>
            <person name="Holroyd N."/>
            <person name="Cotton J.A."/>
            <person name="Stanley E.J."/>
            <person name="Zarowiecki M."/>
            <person name="Liu J.Z."/>
            <person name="Huckvale T."/>
            <person name="Cooper P.J."/>
            <person name="Grencis R.K."/>
            <person name="Berriman M."/>
        </authorList>
    </citation>
    <scope>NUCLEOTIDE SEQUENCE [LARGE SCALE GENOMIC DNA]</scope>
    <source>
        <strain evidence="33">Edinburgh</strain>
    </source>
</reference>
<evidence type="ECO:0000256" key="2">
    <source>
        <dbReference type="ARBA" id="ARBA00004637"/>
    </source>
</evidence>
<evidence type="ECO:0000256" key="6">
    <source>
        <dbReference type="ARBA" id="ARBA00022630"/>
    </source>
</evidence>
<dbReference type="SUPFAM" id="SSF47203">
    <property type="entry name" value="Acyl-CoA dehydrogenase C-terminal domain-like"/>
    <property type="match status" value="1"/>
</dbReference>
<evidence type="ECO:0000256" key="18">
    <source>
        <dbReference type="ARBA" id="ARBA00040902"/>
    </source>
</evidence>
<comment type="subunit">
    <text evidence="20">Homodimer. Homodimerizes after import into the mitochondrion.</text>
</comment>
<evidence type="ECO:0000256" key="1">
    <source>
        <dbReference type="ARBA" id="ARBA00001974"/>
    </source>
</evidence>
<keyword evidence="8" id="KW-0702">S-nitrosylation</keyword>
<dbReference type="InterPro" id="IPR006089">
    <property type="entry name" value="Acyl-CoA_DH_CS"/>
</dbReference>
<evidence type="ECO:0000256" key="17">
    <source>
        <dbReference type="ARBA" id="ARBA00039034"/>
    </source>
</evidence>
<comment type="similarity">
    <text evidence="4 28">Belongs to the acyl-CoA dehydrogenase family.</text>
</comment>
<comment type="catalytic activity">
    <reaction evidence="21">
        <text>dodecanoyl-CoA + oxidized [electron-transfer flavoprotein] + H(+) = (2E)-dodecenoyl-CoA + reduced [electron-transfer flavoprotein]</text>
        <dbReference type="Rhea" id="RHEA:47296"/>
        <dbReference type="Rhea" id="RHEA-COMP:10685"/>
        <dbReference type="Rhea" id="RHEA-COMP:10686"/>
        <dbReference type="ChEBI" id="CHEBI:15378"/>
        <dbReference type="ChEBI" id="CHEBI:57330"/>
        <dbReference type="ChEBI" id="CHEBI:57375"/>
        <dbReference type="ChEBI" id="CHEBI:57692"/>
        <dbReference type="ChEBI" id="CHEBI:58307"/>
    </reaction>
    <physiologicalReaction direction="left-to-right" evidence="21">
        <dbReference type="Rhea" id="RHEA:47297"/>
    </physiologicalReaction>
</comment>
<keyword evidence="10" id="KW-0276">Fatty acid metabolism</keyword>
<feature type="domain" description="Acyl-CoA dehydrogenase/oxidase C-terminal" evidence="29">
    <location>
        <begin position="312"/>
        <end position="458"/>
    </location>
</feature>
<dbReference type="WBParaSite" id="TMUE_0000001764.2">
    <property type="protein sequence ID" value="TMUE_0000001764.2"/>
    <property type="gene ID" value="WBGene00297639"/>
</dbReference>
<dbReference type="GO" id="GO:0017099">
    <property type="term" value="F:very-long-chain fatty acyl-CoA dehydrogenase activity"/>
    <property type="evidence" value="ECO:0007669"/>
    <property type="project" value="UniProtKB-EC"/>
</dbReference>
<comment type="catalytic activity">
    <reaction evidence="26">
        <text>eicosanoyl-CoA + oxidized [electron-transfer flavoprotein] + H(+) = (2E)-eicosenoyl-CoA + reduced [electron-transfer flavoprotein]</text>
        <dbReference type="Rhea" id="RHEA:47236"/>
        <dbReference type="Rhea" id="RHEA-COMP:10685"/>
        <dbReference type="Rhea" id="RHEA-COMP:10686"/>
        <dbReference type="ChEBI" id="CHEBI:15378"/>
        <dbReference type="ChEBI" id="CHEBI:57380"/>
        <dbReference type="ChEBI" id="CHEBI:57692"/>
        <dbReference type="ChEBI" id="CHEBI:58307"/>
        <dbReference type="ChEBI" id="CHEBI:74691"/>
    </reaction>
    <physiologicalReaction direction="left-to-right" evidence="26">
        <dbReference type="Rhea" id="RHEA:47237"/>
    </physiologicalReaction>
</comment>
<dbReference type="STRING" id="70415.A0A5S6Q3M2"/>
<feature type="domain" description="Acyl-CoA dehydrogenase/oxidase N-terminal" evidence="31">
    <location>
        <begin position="89"/>
        <end position="195"/>
    </location>
</feature>
<dbReference type="FunFam" id="2.40.110.10:FF:000006">
    <property type="entry name" value="very long-chain specific acyl-CoA dehydrogenase, mitochondrial"/>
    <property type="match status" value="1"/>
</dbReference>
<keyword evidence="9 28" id="KW-0274">FAD</keyword>
<keyword evidence="16" id="KW-0472">Membrane</keyword>
<reference evidence="34" key="3">
    <citation type="submission" date="2019-12" db="UniProtKB">
        <authorList>
            <consortium name="WormBaseParasite"/>
        </authorList>
    </citation>
    <scope>IDENTIFICATION</scope>
</reference>
<dbReference type="InterPro" id="IPR006091">
    <property type="entry name" value="Acyl-CoA_Oxase/DH_mid-dom"/>
</dbReference>
<dbReference type="Pfam" id="PF02770">
    <property type="entry name" value="Acyl-CoA_dh_M"/>
    <property type="match status" value="1"/>
</dbReference>
<evidence type="ECO:0000256" key="24">
    <source>
        <dbReference type="ARBA" id="ARBA00049038"/>
    </source>
</evidence>
<dbReference type="GO" id="GO:0050660">
    <property type="term" value="F:flavin adenine dinucleotide binding"/>
    <property type="evidence" value="ECO:0007669"/>
    <property type="project" value="InterPro"/>
</dbReference>
<keyword evidence="12" id="KW-0007">Acetylation</keyword>
<dbReference type="InterPro" id="IPR013786">
    <property type="entry name" value="AcylCoA_DH/ox_N"/>
</dbReference>
<evidence type="ECO:0000259" key="30">
    <source>
        <dbReference type="Pfam" id="PF02770"/>
    </source>
</evidence>
<keyword evidence="33" id="KW-1185">Reference proteome</keyword>
<evidence type="ECO:0000256" key="4">
    <source>
        <dbReference type="ARBA" id="ARBA00009347"/>
    </source>
</evidence>
<dbReference type="AlphaFoldDB" id="A0A5S6Q3M2"/>
<dbReference type="FunFam" id="1.20.140.10:FF:000008">
    <property type="entry name" value="acyl-CoA dehydrogenase family member 9, mitochondrial"/>
    <property type="match status" value="1"/>
</dbReference>
<dbReference type="Gene3D" id="1.20.140.10">
    <property type="entry name" value="Butyryl-CoA Dehydrogenase, subunit A, domain 3"/>
    <property type="match status" value="2"/>
</dbReference>
<dbReference type="PANTHER" id="PTHR43884:SF11">
    <property type="entry name" value="VERY LONG-CHAIN SPECIFIC ACYL-COA DEHYDROGENASE, MITOCHONDRIAL"/>
    <property type="match status" value="1"/>
</dbReference>
<dbReference type="InterPro" id="IPR046373">
    <property type="entry name" value="Acyl-CoA_Oxase/DH_mid-dom_sf"/>
</dbReference>
<evidence type="ECO:0000256" key="7">
    <source>
        <dbReference type="ARBA" id="ARBA00022792"/>
    </source>
</evidence>
<dbReference type="InterPro" id="IPR036250">
    <property type="entry name" value="AcylCo_DH-like_C"/>
</dbReference>
<evidence type="ECO:0000256" key="26">
    <source>
        <dbReference type="ARBA" id="ARBA00049140"/>
    </source>
</evidence>
<evidence type="ECO:0000313" key="34">
    <source>
        <dbReference type="WBParaSite" id="TMUE_0000001764.1"/>
    </source>
</evidence>
<dbReference type="GO" id="GO:0006631">
    <property type="term" value="P:fatty acid metabolic process"/>
    <property type="evidence" value="ECO:0007669"/>
    <property type="project" value="UniProtKB-KW"/>
</dbReference>
<dbReference type="PROSITE" id="PS00072">
    <property type="entry name" value="ACYL_COA_DH_1"/>
    <property type="match status" value="1"/>
</dbReference>
<dbReference type="InterPro" id="IPR009075">
    <property type="entry name" value="AcylCo_DH/oxidase_C"/>
</dbReference>
<keyword evidence="15" id="KW-0496">Mitochondrion</keyword>
<keyword evidence="6 28" id="KW-0285">Flavoprotein</keyword>
<comment type="catalytic activity">
    <reaction evidence="22">
        <text>oxidized [electron-transfer flavoprotein] + hexadecanoyl-CoA + H(+) = (2E)-hexadecenoyl-CoA + reduced [electron-transfer flavoprotein]</text>
        <dbReference type="Rhea" id="RHEA:43448"/>
        <dbReference type="Rhea" id="RHEA-COMP:10685"/>
        <dbReference type="Rhea" id="RHEA-COMP:10686"/>
        <dbReference type="ChEBI" id="CHEBI:15378"/>
        <dbReference type="ChEBI" id="CHEBI:57379"/>
        <dbReference type="ChEBI" id="CHEBI:57692"/>
        <dbReference type="ChEBI" id="CHEBI:58307"/>
        <dbReference type="ChEBI" id="CHEBI:61526"/>
    </reaction>
    <physiologicalReaction direction="left-to-right" evidence="22">
        <dbReference type="Rhea" id="RHEA:43449"/>
    </physiologicalReaction>
</comment>
<evidence type="ECO:0000256" key="19">
    <source>
        <dbReference type="ARBA" id="ARBA00045422"/>
    </source>
</evidence>
<protein>
    <recommendedName>
        <fullName evidence="18">Very long-chain specific acyl-CoA dehydrogenase, mitochondrial</fullName>
        <ecNumber evidence="17">1.3.8.9</ecNumber>
    </recommendedName>
</protein>
<sequence length="639" mass="69813">MSVSVARISRRLFSAFPLKPLDRNWRGCAGLAAAEGSRQESDSPVIPKTSQKVKASKSFAMNMFRGQVEVEQVFPFPQVLDGEGVDTLMMLVEATEKFFTEVNNAAKNDEMADFDPKVVASLKELGAFGLQVPTQYGGLGLTNTQCTRLVEIVGANDLAVATMMGAHQSIGFKGILLYGTPEQKQKYLPDLASGKRIAAFCLTEPASGSDASSIRSRAELSPDGKHYILNGSKLWISNGGIADVFTVFAKTPVKSSDGTKKEKISAFFVERSFGGVTSGPPEGKMGIKASNTAEVYFDNVKVPVDCLIGKEGEGFKVAMNILNNGRFGIAAAMSGTMKYCIKKAIDHANVRTQFGQRLVEFGGIREKIAAMTLLHYATESMAYMISGNMDQGSSEFQLEAAMSKIYSSEAAWFVCDEAIQILGGMGYMKECGLEKVMRDLRIVRIYEGTNDILRLFIALVGIEYAGGHLKQLEKAMKNPLASYGVIRDEVIRRAKRMAKMTTQKNLIVTNHPDFEEHAKSLTDLIEMFGASVETLLFKHGKTIVDKQYILTPLADAATQIYAMAVVISRAMHSLQLNRPTANYEKNLCQLFCRKTVDSVSQTIAKVRSPKEAVDFNLASDIAEAVSISAEVVQKTPLNI</sequence>
<evidence type="ECO:0000256" key="28">
    <source>
        <dbReference type="RuleBase" id="RU362125"/>
    </source>
</evidence>
<comment type="function">
    <text evidence="19">Very long-chain specific acyl-CoA dehydrogenase is one of the acyl-CoA dehydrogenases that catalyze the first step of mitochondrial fatty acid beta-oxidation, an aerobic process breaking down fatty acids into acetyl-CoA and allowing the production of energy from fats. The first step of fatty acid beta-oxidation consists in the removal of one hydrogen from C-2 and C-3 of the straight-chain fatty acyl-CoA thioester, resulting in the formation of trans-2-enoyl-CoA. Among the different mitochondrial acyl-CoA dehydrogenases, very long-chain specific acyl-CoA dehydrogenase acts specifically on acyl-CoAs with saturated 12 to 24 carbons long primary chains.</text>
</comment>
<dbReference type="Pfam" id="PF02771">
    <property type="entry name" value="Acyl-CoA_dh_N"/>
    <property type="match status" value="1"/>
</dbReference>
<feature type="domain" description="ACAD9/ACADV-like C-terminal" evidence="32">
    <location>
        <begin position="512"/>
        <end position="626"/>
    </location>
</feature>
<accession>A0A5S6Q3M2</accession>
<dbReference type="EC" id="1.3.8.9" evidence="17"/>
<evidence type="ECO:0000259" key="29">
    <source>
        <dbReference type="Pfam" id="PF00441"/>
    </source>
</evidence>
<dbReference type="SUPFAM" id="SSF56645">
    <property type="entry name" value="Acyl-CoA dehydrogenase NM domain-like"/>
    <property type="match status" value="1"/>
</dbReference>
<dbReference type="WBParaSite" id="TMUE_0000001764.1">
    <property type="protein sequence ID" value="TMUE_0000001764.1"/>
    <property type="gene ID" value="WBGene00297639"/>
</dbReference>
<evidence type="ECO:0000256" key="13">
    <source>
        <dbReference type="ARBA" id="ARBA00023002"/>
    </source>
</evidence>
<reference evidence="33" key="1">
    <citation type="submission" date="2013-11" db="EMBL/GenBank/DDBJ databases">
        <authorList>
            <person name="Aslett M."/>
        </authorList>
    </citation>
    <scope>NUCLEOTIDE SEQUENCE [LARGE SCALE GENOMIC DNA]</scope>
    <source>
        <strain evidence="33">Edinburgh</strain>
    </source>
</reference>
<dbReference type="GO" id="GO:0005743">
    <property type="term" value="C:mitochondrial inner membrane"/>
    <property type="evidence" value="ECO:0007669"/>
    <property type="project" value="UniProtKB-SubCell"/>
</dbReference>
<feature type="domain" description="Acyl-CoA oxidase/dehydrogenase middle" evidence="30">
    <location>
        <begin position="199"/>
        <end position="300"/>
    </location>
</feature>
<evidence type="ECO:0000256" key="9">
    <source>
        <dbReference type="ARBA" id="ARBA00022827"/>
    </source>
</evidence>
<keyword evidence="11" id="KW-0809">Transit peptide</keyword>
<evidence type="ECO:0000256" key="10">
    <source>
        <dbReference type="ARBA" id="ARBA00022832"/>
    </source>
</evidence>
<evidence type="ECO:0000256" key="12">
    <source>
        <dbReference type="ARBA" id="ARBA00022990"/>
    </source>
</evidence>
<dbReference type="Gene3D" id="2.40.110.10">
    <property type="entry name" value="Butyryl-CoA Dehydrogenase, subunit A, domain 2"/>
    <property type="match status" value="1"/>
</dbReference>
<comment type="catalytic activity">
    <reaction evidence="23">
        <text>tetracosanoyl-CoA + oxidized [electron-transfer flavoprotein] + H(+) = (2E)-tetracosenoyl-CoA + reduced [electron-transfer flavoprotein]</text>
        <dbReference type="Rhea" id="RHEA:47232"/>
        <dbReference type="Rhea" id="RHEA-COMP:10685"/>
        <dbReference type="Rhea" id="RHEA-COMP:10686"/>
        <dbReference type="ChEBI" id="CHEBI:15378"/>
        <dbReference type="ChEBI" id="CHEBI:57692"/>
        <dbReference type="ChEBI" id="CHEBI:58307"/>
        <dbReference type="ChEBI" id="CHEBI:65052"/>
        <dbReference type="ChEBI" id="CHEBI:74693"/>
    </reaction>
    <physiologicalReaction direction="left-to-right" evidence="23">
        <dbReference type="Rhea" id="RHEA:47233"/>
    </physiologicalReaction>
</comment>
<dbReference type="Pfam" id="PF00441">
    <property type="entry name" value="Acyl-CoA_dh_1"/>
    <property type="match status" value="1"/>
</dbReference>
<dbReference type="InterPro" id="IPR037069">
    <property type="entry name" value="AcylCoA_DH/ox_N_sf"/>
</dbReference>
<proteinExistence type="inferred from homology"/>
<evidence type="ECO:0000256" key="27">
    <source>
        <dbReference type="ARBA" id="ARBA00049224"/>
    </source>
</evidence>
<evidence type="ECO:0000256" key="14">
    <source>
        <dbReference type="ARBA" id="ARBA00023098"/>
    </source>
</evidence>
<evidence type="ECO:0000259" key="31">
    <source>
        <dbReference type="Pfam" id="PF02771"/>
    </source>
</evidence>
<keyword evidence="13 28" id="KW-0560">Oxidoreductase</keyword>
<evidence type="ECO:0000256" key="25">
    <source>
        <dbReference type="ARBA" id="ARBA00049050"/>
    </source>
</evidence>
<evidence type="ECO:0000256" key="15">
    <source>
        <dbReference type="ARBA" id="ARBA00023128"/>
    </source>
</evidence>
<evidence type="ECO:0000256" key="20">
    <source>
        <dbReference type="ARBA" id="ARBA00046812"/>
    </source>
</evidence>
<dbReference type="InterPro" id="IPR009100">
    <property type="entry name" value="AcylCoA_DH/oxidase_NM_dom_sf"/>
</dbReference>
<comment type="catalytic activity">
    <reaction evidence="25">
        <text>a very-long-chain 2,3-saturated fatty acyl-CoA + oxidized [electron-transfer flavoprotein] + H(+) = a very-long-chain (2E)-enoyl-CoA + reduced [electron-transfer flavoprotein]</text>
        <dbReference type="Rhea" id="RHEA:19181"/>
        <dbReference type="Rhea" id="RHEA-COMP:10685"/>
        <dbReference type="Rhea" id="RHEA-COMP:10686"/>
        <dbReference type="ChEBI" id="CHEBI:15378"/>
        <dbReference type="ChEBI" id="CHEBI:57692"/>
        <dbReference type="ChEBI" id="CHEBI:58307"/>
        <dbReference type="ChEBI" id="CHEBI:83724"/>
        <dbReference type="ChEBI" id="CHEBI:83728"/>
        <dbReference type="EC" id="1.3.8.9"/>
    </reaction>
    <physiologicalReaction direction="left-to-right" evidence="25">
        <dbReference type="Rhea" id="RHEA:19182"/>
    </physiologicalReaction>
</comment>
<dbReference type="Proteomes" id="UP000046395">
    <property type="component" value="Unassembled WGS sequence"/>
</dbReference>
<comment type="catalytic activity">
    <reaction evidence="27">
        <text>octadecanoyl-CoA + oxidized [electron-transfer flavoprotein] + H(+) = (2E)-octadecenoyl-CoA + reduced [electron-transfer flavoprotein]</text>
        <dbReference type="Rhea" id="RHEA:47240"/>
        <dbReference type="Rhea" id="RHEA-COMP:10685"/>
        <dbReference type="Rhea" id="RHEA-COMP:10686"/>
        <dbReference type="ChEBI" id="CHEBI:15378"/>
        <dbReference type="ChEBI" id="CHEBI:57394"/>
        <dbReference type="ChEBI" id="CHEBI:57692"/>
        <dbReference type="ChEBI" id="CHEBI:58307"/>
        <dbReference type="ChEBI" id="CHEBI:71412"/>
    </reaction>
    <physiologicalReaction direction="left-to-right" evidence="27">
        <dbReference type="Rhea" id="RHEA:47241"/>
    </physiologicalReaction>
</comment>
<keyword evidence="5" id="KW-0597">Phosphoprotein</keyword>
<organism evidence="33 34">
    <name type="scientific">Trichuris muris</name>
    <name type="common">Mouse whipworm</name>
    <dbReference type="NCBI Taxonomy" id="70415"/>
    <lineage>
        <taxon>Eukaryota</taxon>
        <taxon>Metazoa</taxon>
        <taxon>Ecdysozoa</taxon>
        <taxon>Nematoda</taxon>
        <taxon>Enoplea</taxon>
        <taxon>Dorylaimia</taxon>
        <taxon>Trichinellida</taxon>
        <taxon>Trichuridae</taxon>
        <taxon>Trichuris</taxon>
    </lineage>
</organism>
<comment type="pathway">
    <text evidence="3">Lipid metabolism; mitochondrial fatty acid beta-oxidation.</text>
</comment>
<dbReference type="FunFam" id="1.10.540.10:FF:000001">
    <property type="entry name" value="Very long-chain-specific acyl-CoA dehydrogenase, mitochondrial"/>
    <property type="match status" value="1"/>
</dbReference>
<evidence type="ECO:0000313" key="33">
    <source>
        <dbReference type="Proteomes" id="UP000046395"/>
    </source>
</evidence>
<dbReference type="Pfam" id="PF21343">
    <property type="entry name" value="ACAD9-ACADV_C"/>
    <property type="match status" value="1"/>
</dbReference>
<dbReference type="PROSITE" id="PS00073">
    <property type="entry name" value="ACYL_COA_DH_2"/>
    <property type="match status" value="1"/>
</dbReference>
<keyword evidence="14" id="KW-0443">Lipid metabolism</keyword>
<comment type="cofactor">
    <cofactor evidence="1 28">
        <name>FAD</name>
        <dbReference type="ChEBI" id="CHEBI:57692"/>
    </cofactor>
</comment>